<protein>
    <submittedName>
        <fullName evidence="3">DUF4282 domain-containing protein</fullName>
    </submittedName>
</protein>
<reference evidence="3 4" key="2">
    <citation type="submission" date="2019-07" db="EMBL/GenBank/DDBJ databases">
        <authorList>
            <person name="Huang Y."/>
        </authorList>
    </citation>
    <scope>NUCLEOTIDE SEQUENCE [LARGE SCALE GENOMIC DNA]</scope>
    <source>
        <strain evidence="3 4">HY188</strain>
    </source>
</reference>
<proteinExistence type="predicted"/>
<keyword evidence="2" id="KW-0812">Transmembrane</keyword>
<dbReference type="EMBL" id="CP041765">
    <property type="protein sequence ID" value="QDQ96679.1"/>
    <property type="molecule type" value="Genomic_DNA"/>
</dbReference>
<dbReference type="AlphaFoldDB" id="A0A516X0R3"/>
<feature type="transmembrane region" description="Helical" evidence="2">
    <location>
        <begin position="116"/>
        <end position="135"/>
    </location>
</feature>
<feature type="compositionally biased region" description="Pro residues" evidence="1">
    <location>
        <begin position="46"/>
        <end position="61"/>
    </location>
</feature>
<evidence type="ECO:0000313" key="4">
    <source>
        <dbReference type="Proteomes" id="UP000317344"/>
    </source>
</evidence>
<dbReference type="KEGG" id="toy:FO059_04120"/>
<feature type="region of interest" description="Disordered" evidence="1">
    <location>
        <begin position="1"/>
        <end position="61"/>
    </location>
</feature>
<evidence type="ECO:0000256" key="2">
    <source>
        <dbReference type="SAM" id="Phobius"/>
    </source>
</evidence>
<feature type="transmembrane region" description="Helical" evidence="2">
    <location>
        <begin position="89"/>
        <end position="110"/>
    </location>
</feature>
<evidence type="ECO:0000256" key="1">
    <source>
        <dbReference type="SAM" id="MobiDB-lite"/>
    </source>
</evidence>
<feature type="compositionally biased region" description="Low complexity" evidence="1">
    <location>
        <begin position="1"/>
        <end position="15"/>
    </location>
</feature>
<accession>A0A516X0R3</accession>
<dbReference type="InterPro" id="IPR025557">
    <property type="entry name" value="DUF4282"/>
</dbReference>
<dbReference type="RefSeq" id="WP_143906605.1">
    <property type="nucleotide sequence ID" value="NZ_CP041765.1"/>
</dbReference>
<keyword evidence="2" id="KW-1133">Transmembrane helix</keyword>
<organism evidence="3 4">
    <name type="scientific">Tomitella fengzijianii</name>
    <dbReference type="NCBI Taxonomy" id="2597660"/>
    <lineage>
        <taxon>Bacteria</taxon>
        <taxon>Bacillati</taxon>
        <taxon>Actinomycetota</taxon>
        <taxon>Actinomycetes</taxon>
        <taxon>Mycobacteriales</taxon>
        <taxon>Tomitella</taxon>
    </lineage>
</organism>
<dbReference type="OrthoDB" id="3261033at2"/>
<evidence type="ECO:0000313" key="3">
    <source>
        <dbReference type="EMBL" id="QDQ96679.1"/>
    </source>
</evidence>
<reference evidence="3 4" key="1">
    <citation type="submission" date="2019-07" db="EMBL/GenBank/DDBJ databases">
        <title>Tomitella cavernea sp. nov., an actinomycete isolated from soil.</title>
        <authorList>
            <person name="Cheng J."/>
        </authorList>
    </citation>
    <scope>NUCLEOTIDE SEQUENCE [LARGE SCALE GENOMIC DNA]</scope>
    <source>
        <strain evidence="3 4">HY188</strain>
    </source>
</reference>
<dbReference type="Pfam" id="PF14110">
    <property type="entry name" value="DUF4282"/>
    <property type="match status" value="1"/>
</dbReference>
<name>A0A516X0R3_9ACTN</name>
<feature type="compositionally biased region" description="Low complexity" evidence="1">
    <location>
        <begin position="34"/>
        <end position="45"/>
    </location>
</feature>
<sequence length="163" mass="17302">MTMPPQGGSGQPPQGDFGGQPEGAYPAPGPGPYPTAAWGAGYPAGPQQPYPGPQQPYPGPQAQPADKGFFGALFDFDFEHVVTPRIVKIAYILAAVVIALLYFVFTVAAFSESVAGGFVVMLIVGPLIGLVYLVLARITLEFYRAIVVMGADIREMKNAQMRL</sequence>
<gene>
    <name evidence="3" type="ORF">FO059_04120</name>
</gene>
<keyword evidence="2" id="KW-0472">Membrane</keyword>
<keyword evidence="4" id="KW-1185">Reference proteome</keyword>
<dbReference type="Proteomes" id="UP000317344">
    <property type="component" value="Chromosome"/>
</dbReference>